<keyword evidence="5 9" id="KW-0862">Zinc</keyword>
<dbReference type="InterPro" id="IPR001623">
    <property type="entry name" value="DnaJ_domain"/>
</dbReference>
<reference evidence="13" key="1">
    <citation type="submission" date="2014-11" db="EMBL/GenBank/DDBJ databases">
        <authorList>
            <person name="Geib S."/>
        </authorList>
    </citation>
    <scope>NUCLEOTIDE SEQUENCE</scope>
</reference>
<evidence type="ECO:0000256" key="7">
    <source>
        <dbReference type="ARBA" id="ARBA00023288"/>
    </source>
</evidence>
<keyword evidence="7" id="KW-0449">Lipoprotein</keyword>
<reference evidence="13" key="2">
    <citation type="journal article" date="2015" name="Gigascience">
        <title>Reconstructing a comprehensive transcriptome assembly of a white-pupal translocated strain of the pest fruit fly Bactrocera cucurbitae.</title>
        <authorList>
            <person name="Sim S.B."/>
            <person name="Calla B."/>
            <person name="Hall B."/>
            <person name="DeRego T."/>
            <person name="Geib S.M."/>
        </authorList>
    </citation>
    <scope>NUCLEOTIDE SEQUENCE</scope>
</reference>
<dbReference type="InterPro" id="IPR002939">
    <property type="entry name" value="DnaJ_C"/>
</dbReference>
<dbReference type="CDD" id="cd10747">
    <property type="entry name" value="DnaJ_C"/>
    <property type="match status" value="1"/>
</dbReference>
<dbReference type="FunFam" id="1.10.287.110:FF:000016">
    <property type="entry name" value="DnaJ (Hsp40) homolog, subfamily A, member 2"/>
    <property type="match status" value="1"/>
</dbReference>
<dbReference type="PROSITE" id="PS50076">
    <property type="entry name" value="DNAJ_2"/>
    <property type="match status" value="1"/>
</dbReference>
<dbReference type="Pfam" id="PF01556">
    <property type="entry name" value="DnaJ_C"/>
    <property type="match status" value="1"/>
</dbReference>
<evidence type="ECO:0000256" key="1">
    <source>
        <dbReference type="ARBA" id="ARBA00022481"/>
    </source>
</evidence>
<dbReference type="CDD" id="cd10719">
    <property type="entry name" value="DnaJ_zf"/>
    <property type="match status" value="1"/>
</dbReference>
<protein>
    <submittedName>
        <fullName evidence="13">DnaJ homolog subfamily A member 4</fullName>
    </submittedName>
</protein>
<evidence type="ECO:0000256" key="6">
    <source>
        <dbReference type="ARBA" id="ARBA00023186"/>
    </source>
</evidence>
<gene>
    <name evidence="13" type="primary">DNAJA4</name>
    <name evidence="13" type="ORF">g.33549</name>
</gene>
<keyword evidence="2 9" id="KW-0479">Metal-binding</keyword>
<feature type="region of interest" description="Disordered" evidence="10">
    <location>
        <begin position="379"/>
        <end position="412"/>
    </location>
</feature>
<dbReference type="Pfam" id="PF00226">
    <property type="entry name" value="DnaJ"/>
    <property type="match status" value="1"/>
</dbReference>
<dbReference type="SUPFAM" id="SSF49493">
    <property type="entry name" value="HSP40/DnaJ peptide-binding domain"/>
    <property type="match status" value="2"/>
</dbReference>
<dbReference type="PRINTS" id="PR00625">
    <property type="entry name" value="JDOMAIN"/>
</dbReference>
<dbReference type="FunFam" id="2.10.230.10:FF:000001">
    <property type="entry name" value="DnaJ subfamily A member 2"/>
    <property type="match status" value="1"/>
</dbReference>
<dbReference type="SUPFAM" id="SSF46565">
    <property type="entry name" value="Chaperone J-domain"/>
    <property type="match status" value="1"/>
</dbReference>
<feature type="domain" description="J" evidence="11">
    <location>
        <begin position="5"/>
        <end position="67"/>
    </location>
</feature>
<keyword evidence="3" id="KW-0677">Repeat</keyword>
<dbReference type="InterPro" id="IPR008971">
    <property type="entry name" value="HSP40/DnaJ_pept-bd"/>
</dbReference>
<evidence type="ECO:0000259" key="12">
    <source>
        <dbReference type="PROSITE" id="PS51188"/>
    </source>
</evidence>
<dbReference type="InterPro" id="IPR036869">
    <property type="entry name" value="J_dom_sf"/>
</dbReference>
<dbReference type="GO" id="GO:0008270">
    <property type="term" value="F:zinc ion binding"/>
    <property type="evidence" value="ECO:0007669"/>
    <property type="project" value="UniProtKB-KW"/>
</dbReference>
<dbReference type="InterPro" id="IPR001305">
    <property type="entry name" value="HSP_DnaJ_Cys-rich_dom"/>
</dbReference>
<accession>A0A0A1XFH6</accession>
<dbReference type="PANTHER" id="PTHR43888">
    <property type="entry name" value="DNAJ-LIKE-2, ISOFORM A-RELATED"/>
    <property type="match status" value="1"/>
</dbReference>
<evidence type="ECO:0000313" key="13">
    <source>
        <dbReference type="EMBL" id="JAD09685.1"/>
    </source>
</evidence>
<keyword evidence="1" id="KW-0488">Methylation</keyword>
<feature type="zinc finger region" description="CR-type" evidence="9">
    <location>
        <begin position="132"/>
        <end position="215"/>
    </location>
</feature>
<dbReference type="FunFam" id="2.60.260.20:FF:000003">
    <property type="entry name" value="DnaJ subfamily A member 2"/>
    <property type="match status" value="1"/>
</dbReference>
<dbReference type="InterPro" id="IPR018253">
    <property type="entry name" value="DnaJ_domain_CS"/>
</dbReference>
<dbReference type="PROSITE" id="PS00636">
    <property type="entry name" value="DNAJ_1"/>
    <property type="match status" value="1"/>
</dbReference>
<evidence type="ECO:0000256" key="10">
    <source>
        <dbReference type="SAM" id="MobiDB-lite"/>
    </source>
</evidence>
<dbReference type="GO" id="GO:0006457">
    <property type="term" value="P:protein folding"/>
    <property type="evidence" value="ECO:0007669"/>
    <property type="project" value="InterPro"/>
</dbReference>
<evidence type="ECO:0000256" key="4">
    <source>
        <dbReference type="ARBA" id="ARBA00022771"/>
    </source>
</evidence>
<dbReference type="Gene3D" id="2.60.260.20">
    <property type="entry name" value="Urease metallochaperone UreE, N-terminal domain"/>
    <property type="match status" value="2"/>
</dbReference>
<dbReference type="Gene3D" id="2.10.230.10">
    <property type="entry name" value="Heat shock protein DnaJ, cysteine-rich domain"/>
    <property type="match status" value="1"/>
</dbReference>
<dbReference type="EMBL" id="GBXI01004607">
    <property type="protein sequence ID" value="JAD09685.1"/>
    <property type="molecule type" value="Transcribed_RNA"/>
</dbReference>
<dbReference type="GO" id="GO:0051082">
    <property type="term" value="F:unfolded protein binding"/>
    <property type="evidence" value="ECO:0007669"/>
    <property type="project" value="InterPro"/>
</dbReference>
<evidence type="ECO:0000256" key="3">
    <source>
        <dbReference type="ARBA" id="ARBA00022737"/>
    </source>
</evidence>
<evidence type="ECO:0000256" key="5">
    <source>
        <dbReference type="ARBA" id="ARBA00022833"/>
    </source>
</evidence>
<name>A0A0A1XFH6_ZEUCU</name>
<dbReference type="GO" id="GO:0030544">
    <property type="term" value="F:Hsp70 protein binding"/>
    <property type="evidence" value="ECO:0007669"/>
    <property type="project" value="InterPro"/>
</dbReference>
<keyword evidence="6" id="KW-0143">Chaperone</keyword>
<dbReference type="PROSITE" id="PS51188">
    <property type="entry name" value="ZF_CR"/>
    <property type="match status" value="1"/>
</dbReference>
<dbReference type="InterPro" id="IPR036410">
    <property type="entry name" value="HSP_DnaJ_Cys-rich_dom_sf"/>
</dbReference>
<dbReference type="Gene3D" id="1.10.287.110">
    <property type="entry name" value="DnaJ domain"/>
    <property type="match status" value="1"/>
</dbReference>
<keyword evidence="4 9" id="KW-0863">Zinc-finger</keyword>
<evidence type="ECO:0000256" key="2">
    <source>
        <dbReference type="ARBA" id="ARBA00022723"/>
    </source>
</evidence>
<evidence type="ECO:0000259" key="11">
    <source>
        <dbReference type="PROSITE" id="PS50076"/>
    </source>
</evidence>
<dbReference type="CDD" id="cd06257">
    <property type="entry name" value="DnaJ"/>
    <property type="match status" value="1"/>
</dbReference>
<feature type="domain" description="CR-type" evidence="12">
    <location>
        <begin position="132"/>
        <end position="215"/>
    </location>
</feature>
<evidence type="ECO:0000256" key="9">
    <source>
        <dbReference type="PROSITE-ProRule" id="PRU00546"/>
    </source>
</evidence>
<dbReference type="SMART" id="SM00271">
    <property type="entry name" value="DnaJ"/>
    <property type="match status" value="1"/>
</dbReference>
<proteinExistence type="predicted"/>
<dbReference type="OrthoDB" id="550424at2759"/>
<dbReference type="SUPFAM" id="SSF57938">
    <property type="entry name" value="DnaJ/Hsp40 cysteine-rich domain"/>
    <property type="match status" value="1"/>
</dbReference>
<dbReference type="GeneID" id="105210805"/>
<dbReference type="AlphaFoldDB" id="A0A0A1XFH6"/>
<dbReference type="Pfam" id="PF00684">
    <property type="entry name" value="DnaJ_CXXCXGXG"/>
    <property type="match status" value="1"/>
</dbReference>
<evidence type="ECO:0000256" key="8">
    <source>
        <dbReference type="ARBA" id="ARBA00023289"/>
    </source>
</evidence>
<sequence>MENAELYEILGVNKNSTDAEIKKNYRKLAKEFHPDKNPEAGDKFKEISFAYEILSDPDKRKIYDRYGLKGLQEGSDGFGDASEFFSHWFPFSGGHSSHSCGGGGSGANSRARAAAQVVIKLEVTLEELYNGNVSKSVDYKRTSYCAACEGEGGPKTNVDQCKACNGTGRTANYSFMGAFVNAFESTCPSCYGRGTTIPEEFRCTTCTGSGLVEEEVKQEVPIEKGAPNMLKVLFQAAGNQPLVGERGDLIVVLVQAEHPIFIRRQNDLFLRDIHINVTQALCGFIHCFQHLDGRTICITNKAGDVIKHAELRVVTGEGMPLRNNPFERGDLFVEFNIDFPDDNFATIEQMQLLETLLPPRQPFTMPEDAEEVVMMEVPPYGEGSHAGAHGGMDDDDDDGTTPHFDSVQCQTG</sequence>
<keyword evidence="8" id="KW-0636">Prenylation</keyword>
<organism evidence="13">
    <name type="scientific">Zeugodacus cucurbitae</name>
    <name type="common">Melon fruit fly</name>
    <name type="synonym">Bactrocera cucurbitae</name>
    <dbReference type="NCBI Taxonomy" id="28588"/>
    <lineage>
        <taxon>Eukaryota</taxon>
        <taxon>Metazoa</taxon>
        <taxon>Ecdysozoa</taxon>
        <taxon>Arthropoda</taxon>
        <taxon>Hexapoda</taxon>
        <taxon>Insecta</taxon>
        <taxon>Pterygota</taxon>
        <taxon>Neoptera</taxon>
        <taxon>Endopterygota</taxon>
        <taxon>Diptera</taxon>
        <taxon>Brachycera</taxon>
        <taxon>Muscomorpha</taxon>
        <taxon>Tephritoidea</taxon>
        <taxon>Tephritidae</taxon>
        <taxon>Zeugodacus</taxon>
        <taxon>Zeugodacus</taxon>
    </lineage>
</organism>
<dbReference type="InterPro" id="IPR044713">
    <property type="entry name" value="DNJA1/2-like"/>
</dbReference>